<feature type="compositionally biased region" description="Basic residues" evidence="1">
    <location>
        <begin position="106"/>
        <end position="133"/>
    </location>
</feature>
<feature type="compositionally biased region" description="Basic residues" evidence="1">
    <location>
        <begin position="148"/>
        <end position="159"/>
    </location>
</feature>
<reference evidence="2" key="1">
    <citation type="submission" date="2020-02" db="EMBL/GenBank/DDBJ databases">
        <authorList>
            <person name="Meier V. D."/>
        </authorList>
    </citation>
    <scope>NUCLEOTIDE SEQUENCE</scope>
    <source>
        <strain evidence="2">AVDCRST_MAG77</strain>
    </source>
</reference>
<feature type="region of interest" description="Disordered" evidence="1">
    <location>
        <begin position="1"/>
        <end position="163"/>
    </location>
</feature>
<accession>A0A6J4JXC4</accession>
<proteinExistence type="predicted"/>
<dbReference type="AlphaFoldDB" id="A0A6J4JXC4"/>
<dbReference type="EMBL" id="CADCTC010000243">
    <property type="protein sequence ID" value="CAA9289706.1"/>
    <property type="molecule type" value="Genomic_DNA"/>
</dbReference>
<feature type="non-terminal residue" evidence="2">
    <location>
        <position position="1"/>
    </location>
</feature>
<name>A0A6J4JXC4_9CHLR</name>
<feature type="compositionally biased region" description="Basic residues" evidence="1">
    <location>
        <begin position="28"/>
        <end position="60"/>
    </location>
</feature>
<feature type="region of interest" description="Disordered" evidence="1">
    <location>
        <begin position="211"/>
        <end position="257"/>
    </location>
</feature>
<protein>
    <submittedName>
        <fullName evidence="2">Uncharacterized protein</fullName>
    </submittedName>
</protein>
<organism evidence="2">
    <name type="scientific">uncultured Chloroflexota bacterium</name>
    <dbReference type="NCBI Taxonomy" id="166587"/>
    <lineage>
        <taxon>Bacteria</taxon>
        <taxon>Bacillati</taxon>
        <taxon>Chloroflexota</taxon>
        <taxon>environmental samples</taxon>
    </lineage>
</organism>
<sequence length="281" mass="31464">DDPHARRPVPHGPPGPRGRHASSGAGALRRKGGGRHRRRLRHRPGHRGAVRRGRRCRGHRRLDGGGGNRHRGGRAGARRTRPLRPGGRLQAGGRRAAGARDGGDVRRHRHPGQRRRHRAAQPHRRDHRGRRVGLRAGREPQGHVPRQQVHHPAHPSARGRRGDEHLVRPGVHAAQEQCALRRLQGRGADPVARDGDRLLRRRHPRELRLPRRRLHRSHGKAAGPGRQDARRHPGPLRLAAAGPHRRGGGAGPGHRVSVLRRRQLRGGRHLRLRRRWPAAAL</sequence>
<feature type="compositionally biased region" description="Basic residues" evidence="1">
    <location>
        <begin position="68"/>
        <end position="82"/>
    </location>
</feature>
<evidence type="ECO:0000313" key="2">
    <source>
        <dbReference type="EMBL" id="CAA9289706.1"/>
    </source>
</evidence>
<gene>
    <name evidence="2" type="ORF">AVDCRST_MAG77-4598</name>
</gene>
<feature type="compositionally biased region" description="Low complexity" evidence="1">
    <location>
        <begin position="83"/>
        <end position="96"/>
    </location>
</feature>
<feature type="non-terminal residue" evidence="2">
    <location>
        <position position="281"/>
    </location>
</feature>
<evidence type="ECO:0000256" key="1">
    <source>
        <dbReference type="SAM" id="MobiDB-lite"/>
    </source>
</evidence>